<dbReference type="EMBL" id="JBJKBG010000005">
    <property type="protein sequence ID" value="KAL3738623.1"/>
    <property type="molecule type" value="Genomic_DNA"/>
</dbReference>
<organism evidence="1 2">
    <name type="scientific">Eucalyptus globulus</name>
    <name type="common">Tasmanian blue gum</name>
    <dbReference type="NCBI Taxonomy" id="34317"/>
    <lineage>
        <taxon>Eukaryota</taxon>
        <taxon>Viridiplantae</taxon>
        <taxon>Streptophyta</taxon>
        <taxon>Embryophyta</taxon>
        <taxon>Tracheophyta</taxon>
        <taxon>Spermatophyta</taxon>
        <taxon>Magnoliopsida</taxon>
        <taxon>eudicotyledons</taxon>
        <taxon>Gunneridae</taxon>
        <taxon>Pentapetalae</taxon>
        <taxon>rosids</taxon>
        <taxon>malvids</taxon>
        <taxon>Myrtales</taxon>
        <taxon>Myrtaceae</taxon>
        <taxon>Myrtoideae</taxon>
        <taxon>Eucalypteae</taxon>
        <taxon>Eucalyptus</taxon>
    </lineage>
</organism>
<reference evidence="1 2" key="1">
    <citation type="submission" date="2024-11" db="EMBL/GenBank/DDBJ databases">
        <title>Chromosome-level genome assembly of Eucalyptus globulus Labill. provides insights into its genome evolution.</title>
        <authorList>
            <person name="Li X."/>
        </authorList>
    </citation>
    <scope>NUCLEOTIDE SEQUENCE [LARGE SCALE GENOMIC DNA]</scope>
    <source>
        <strain evidence="1">CL2024</strain>
        <tissue evidence="1">Fresh tender leaves</tissue>
    </source>
</reference>
<keyword evidence="2" id="KW-1185">Reference proteome</keyword>
<dbReference type="AlphaFoldDB" id="A0ABD3KKH1"/>
<gene>
    <name evidence="1" type="ORF">ACJRO7_020064</name>
</gene>
<comment type="caution">
    <text evidence="1">The sequence shown here is derived from an EMBL/GenBank/DDBJ whole genome shotgun (WGS) entry which is preliminary data.</text>
</comment>
<name>A0ABD3KKH1_EUCGL</name>
<accession>A0ABD3KKH1</accession>
<sequence length="96" mass="11229">MDLHQKQDNHRTKTAQHRWTKRINEDSWCEEEEKSKPCLWPVPFSTVWHRAHFVLKIFSPTFGLPGRASVKGVTVVLRYGANIRSLVDKAYSHLTK</sequence>
<evidence type="ECO:0000313" key="2">
    <source>
        <dbReference type="Proteomes" id="UP001634007"/>
    </source>
</evidence>
<evidence type="ECO:0000313" key="1">
    <source>
        <dbReference type="EMBL" id="KAL3738623.1"/>
    </source>
</evidence>
<dbReference type="Proteomes" id="UP001634007">
    <property type="component" value="Unassembled WGS sequence"/>
</dbReference>
<protein>
    <submittedName>
        <fullName evidence="1">Uncharacterized protein</fullName>
    </submittedName>
</protein>
<proteinExistence type="predicted"/>